<evidence type="ECO:0000313" key="9">
    <source>
        <dbReference type="Proteomes" id="UP000742024"/>
    </source>
</evidence>
<evidence type="ECO:0000256" key="2">
    <source>
        <dbReference type="ARBA" id="ARBA00022630"/>
    </source>
</evidence>
<dbReference type="Proteomes" id="UP000742024">
    <property type="component" value="Unassembled WGS sequence"/>
</dbReference>
<dbReference type="PANTHER" id="PTHR42973:SF34">
    <property type="entry name" value="FAD BINDING DOMAIN PROTEIN (AFU_ORTHOLOGUE AFUA_3G02770)"/>
    <property type="match status" value="1"/>
</dbReference>
<dbReference type="PANTHER" id="PTHR42973">
    <property type="entry name" value="BINDING OXIDOREDUCTASE, PUTATIVE (AFU_ORTHOLOGUE AFUA_1G17690)-RELATED"/>
    <property type="match status" value="1"/>
</dbReference>
<evidence type="ECO:0000256" key="4">
    <source>
        <dbReference type="ARBA" id="ARBA00023002"/>
    </source>
</evidence>
<evidence type="ECO:0000256" key="5">
    <source>
        <dbReference type="SAM" id="SignalP"/>
    </source>
</evidence>
<evidence type="ECO:0000256" key="3">
    <source>
        <dbReference type="ARBA" id="ARBA00022827"/>
    </source>
</evidence>
<name>A0A9P7MN65_9HYPO</name>
<sequence length="531" mass="57170">MVRLALALVLTQWSSGILATAWTLHEVEAHISSYLAHAHIHGLDNSNGTSRVAPVPRSGCATACGFLAHIRPAQLAWPGSTIYGFEEQQYWSQQQSSTLPACRLAPESASDVSLAVLTARVTRCAFAVKGGGHAPSKGASNIQGGLTIDMRAFNQTIVAADRKEVSVGAGNVWVSVYEALKPMGLGVIGGRVSGIGVGGLTLGGGISYFSNRYGWACDNVNSYEVVLADGSIRQVSHQSNSSDLYWALRGGGNNFGIVTRFDLAAFPQGDLWGGSQFFNNTQETSAAINEAFVQFAAQSNSDPYAQVITSYVYSQALGVHIIAPALQYGRPTPNPPIFRNFTSIPGALNNTLRVTDLPGLTNELGAITPNGFRQSSWTLTVRNSAALMAEIVSINQDEVDKVADTKGLMATVGFQPLSTEMTKHFTKDGGNALGLAGQGPLILINVLMTWSNAADDARILPCVESMVDRFRAAAQQMGLDHPFLYQSYASEKQHVFESYGRANLERLRAVSRKYDPEGVWQKLQPGYFKLW</sequence>
<dbReference type="Proteomes" id="UP000784919">
    <property type="component" value="Unassembled WGS sequence"/>
</dbReference>
<dbReference type="GO" id="GO:0071949">
    <property type="term" value="F:FAD binding"/>
    <property type="evidence" value="ECO:0007669"/>
    <property type="project" value="InterPro"/>
</dbReference>
<dbReference type="Gene3D" id="3.30.43.10">
    <property type="entry name" value="Uridine Diphospho-n-acetylenolpyruvylglucosamine Reductase, domain 2"/>
    <property type="match status" value="1"/>
</dbReference>
<dbReference type="InterPro" id="IPR016169">
    <property type="entry name" value="FAD-bd_PCMH_sub2"/>
</dbReference>
<evidence type="ECO:0000259" key="6">
    <source>
        <dbReference type="PROSITE" id="PS51387"/>
    </source>
</evidence>
<dbReference type="SUPFAM" id="SSF56176">
    <property type="entry name" value="FAD-binding/transporter-associated domain-like"/>
    <property type="match status" value="1"/>
</dbReference>
<keyword evidence="2" id="KW-0285">Flavoprotein</keyword>
<dbReference type="OrthoDB" id="2151789at2759"/>
<keyword evidence="9" id="KW-1185">Reference proteome</keyword>
<keyword evidence="5" id="KW-0732">Signal</keyword>
<comment type="similarity">
    <text evidence="1">Belongs to the oxygen-dependent FAD-linked oxidoreductase family.</text>
</comment>
<dbReference type="EMBL" id="SRPS01000215">
    <property type="protein sequence ID" value="KAG5962661.1"/>
    <property type="molecule type" value="Genomic_DNA"/>
</dbReference>
<dbReference type="InterPro" id="IPR016166">
    <property type="entry name" value="FAD-bd_PCMH"/>
</dbReference>
<accession>A0A9P7MN65</accession>
<keyword evidence="4" id="KW-0560">Oxidoreductase</keyword>
<organism evidence="7 10">
    <name type="scientific">Claviceps arundinis</name>
    <dbReference type="NCBI Taxonomy" id="1623583"/>
    <lineage>
        <taxon>Eukaryota</taxon>
        <taxon>Fungi</taxon>
        <taxon>Dikarya</taxon>
        <taxon>Ascomycota</taxon>
        <taxon>Pezizomycotina</taxon>
        <taxon>Sordariomycetes</taxon>
        <taxon>Hypocreomycetidae</taxon>
        <taxon>Hypocreales</taxon>
        <taxon>Clavicipitaceae</taxon>
        <taxon>Claviceps</taxon>
    </lineage>
</organism>
<proteinExistence type="inferred from homology"/>
<dbReference type="AlphaFoldDB" id="A0A9P7MN65"/>
<dbReference type="Gene3D" id="3.30.465.10">
    <property type="match status" value="1"/>
</dbReference>
<keyword evidence="3" id="KW-0274">FAD</keyword>
<gene>
    <name evidence="7" type="ORF">E4U56_003258</name>
    <name evidence="8" type="ORF">E4U57_002521</name>
</gene>
<comment type="caution">
    <text evidence="7">The sequence shown here is derived from an EMBL/GenBank/DDBJ whole genome shotgun (WGS) entry which is preliminary data.</text>
</comment>
<feature type="signal peptide" evidence="5">
    <location>
        <begin position="1"/>
        <end position="19"/>
    </location>
</feature>
<feature type="domain" description="FAD-binding PCMH-type" evidence="6">
    <location>
        <begin position="96"/>
        <end position="268"/>
    </location>
</feature>
<reference evidence="7 9" key="1">
    <citation type="journal article" date="2020" name="bioRxiv">
        <title>Whole genome comparisons of ergot fungi reveals the divergence and evolution of species within the genus Claviceps are the result of varying mechanisms driving genome evolution and host range expansion.</title>
        <authorList>
            <person name="Wyka S.A."/>
            <person name="Mondo S.J."/>
            <person name="Liu M."/>
            <person name="Dettman J."/>
            <person name="Nalam V."/>
            <person name="Broders K.D."/>
        </authorList>
    </citation>
    <scope>NUCLEOTIDE SEQUENCE</scope>
    <source>
        <strain evidence="7">CCC 1102</strain>
        <strain evidence="8 9">LM583</strain>
    </source>
</reference>
<evidence type="ECO:0000256" key="1">
    <source>
        <dbReference type="ARBA" id="ARBA00005466"/>
    </source>
</evidence>
<dbReference type="InterPro" id="IPR016167">
    <property type="entry name" value="FAD-bd_PCMH_sub1"/>
</dbReference>
<dbReference type="Gene3D" id="3.40.462.20">
    <property type="match status" value="1"/>
</dbReference>
<evidence type="ECO:0000313" key="8">
    <source>
        <dbReference type="EMBL" id="KAG5966456.1"/>
    </source>
</evidence>
<feature type="chain" id="PRO_5040423929" description="FAD-binding PCMH-type domain-containing protein" evidence="5">
    <location>
        <begin position="20"/>
        <end position="531"/>
    </location>
</feature>
<dbReference type="InterPro" id="IPR050416">
    <property type="entry name" value="FAD-linked_Oxidoreductase"/>
</dbReference>
<dbReference type="EMBL" id="SRPR01000020">
    <property type="protein sequence ID" value="KAG5966456.1"/>
    <property type="molecule type" value="Genomic_DNA"/>
</dbReference>
<dbReference type="Pfam" id="PF01565">
    <property type="entry name" value="FAD_binding_4"/>
    <property type="match status" value="1"/>
</dbReference>
<protein>
    <recommendedName>
        <fullName evidence="6">FAD-binding PCMH-type domain-containing protein</fullName>
    </recommendedName>
</protein>
<evidence type="ECO:0000313" key="7">
    <source>
        <dbReference type="EMBL" id="KAG5962661.1"/>
    </source>
</evidence>
<dbReference type="PROSITE" id="PS51387">
    <property type="entry name" value="FAD_PCMH"/>
    <property type="match status" value="1"/>
</dbReference>
<dbReference type="GO" id="GO:0016491">
    <property type="term" value="F:oxidoreductase activity"/>
    <property type="evidence" value="ECO:0007669"/>
    <property type="project" value="UniProtKB-KW"/>
</dbReference>
<dbReference type="InterPro" id="IPR036318">
    <property type="entry name" value="FAD-bd_PCMH-like_sf"/>
</dbReference>
<dbReference type="InterPro" id="IPR006094">
    <property type="entry name" value="Oxid_FAD_bind_N"/>
</dbReference>
<evidence type="ECO:0000313" key="10">
    <source>
        <dbReference type="Proteomes" id="UP000784919"/>
    </source>
</evidence>